<dbReference type="Pfam" id="PF14335">
    <property type="entry name" value="DUF4391"/>
    <property type="match status" value="1"/>
</dbReference>
<proteinExistence type="predicted"/>
<sequence>MNSEFKLPKTAFVNKFIAKSKFYEKAALSAKLQKEFIDKIQKITWKYKLAESTVGIAKTAKVTEIQIFEIELKEQVIPKNVLRIIDKAIPYQILYRFIYKENVAYAVTLKDSGIENYYFSGWNEDKSFDFTGIDLEKVYQKIIRAFITSEAKAKTSFNEIIDTDNKIKAIESEIRALENKISKEKQFNRKVELNKILLEREKYLRKIKEEL</sequence>
<keyword evidence="1" id="KW-0175">Coiled coil</keyword>
<dbReference type="Proteomes" id="UP000033428">
    <property type="component" value="Unassembled WGS sequence"/>
</dbReference>
<protein>
    <submittedName>
        <fullName evidence="2">Uncharacterized protein</fullName>
    </submittedName>
</protein>
<evidence type="ECO:0000313" key="3">
    <source>
        <dbReference type="Proteomes" id="UP000033428"/>
    </source>
</evidence>
<dbReference type="EMBL" id="JYNY01000330">
    <property type="protein sequence ID" value="KJJ84589.1"/>
    <property type="molecule type" value="Genomic_DNA"/>
</dbReference>
<organism evidence="2 3">
    <name type="scientific">Candidatus Omnitrophus magneticus</name>
    <dbReference type="NCBI Taxonomy" id="1609969"/>
    <lineage>
        <taxon>Bacteria</taxon>
        <taxon>Pseudomonadati</taxon>
        <taxon>Candidatus Omnitrophota</taxon>
        <taxon>Candidatus Omnitrophus</taxon>
    </lineage>
</organism>
<dbReference type="AlphaFoldDB" id="A0A0F0CRF2"/>
<reference evidence="2 3" key="1">
    <citation type="submission" date="2015-02" db="EMBL/GenBank/DDBJ databases">
        <title>Single-cell genomics of uncultivated deep-branching MTB reveals a conserved set of magnetosome genes.</title>
        <authorList>
            <person name="Kolinko S."/>
            <person name="Richter M."/>
            <person name="Glockner F.O."/>
            <person name="Brachmann A."/>
            <person name="Schuler D."/>
        </authorList>
    </citation>
    <scope>NUCLEOTIDE SEQUENCE [LARGE SCALE GENOMIC DNA]</scope>
    <source>
        <strain evidence="2">SKK-01</strain>
    </source>
</reference>
<comment type="caution">
    <text evidence="2">The sequence shown here is derived from an EMBL/GenBank/DDBJ whole genome shotgun (WGS) entry which is preliminary data.</text>
</comment>
<dbReference type="PATRIC" id="fig|1609969.3.peg.1665"/>
<evidence type="ECO:0000256" key="1">
    <source>
        <dbReference type="SAM" id="Coils"/>
    </source>
</evidence>
<name>A0A0F0CRF2_9BACT</name>
<dbReference type="InterPro" id="IPR025503">
    <property type="entry name" value="DUF4391"/>
</dbReference>
<evidence type="ECO:0000313" key="2">
    <source>
        <dbReference type="EMBL" id="KJJ84589.1"/>
    </source>
</evidence>
<feature type="coiled-coil region" evidence="1">
    <location>
        <begin position="160"/>
        <end position="187"/>
    </location>
</feature>
<keyword evidence="3" id="KW-1185">Reference proteome</keyword>
<accession>A0A0F0CRF2</accession>
<gene>
    <name evidence="2" type="ORF">OMAG_001549</name>
</gene>